<sequence>MAARVMYQCPRWVLKRAIVVSAYWSMLGGPRIALTTKRILPYGALIFHYAETGQVESIQQLFASGKASPIDTRESDGWNLLHIAINAQRTPLIRFLIEQGCDWNLEDALGTSAACLAWDKIFGKALRSEEDTDVWKTLFYDDEHLEARSFPIFTKIVVGLNGACLEQQLAQSTIHLNDKDAGGFTALAWAAYRGDLASVQTLLAFEADPNIRVPRRLAPLEWAAEGSFASAPAIIQELLKHGATVDATNARHQTAIMAAARGPDPRAAVSIEILAQYGASVNHVDKFGNTAISLAAWYGHSMALQTLLGLGADATIADTDNKTPIMGVVQNNHHAVLQLLIENKVTCRTRDNNGWTIFHWAARYADKEMMCLLATGTLDGLYTPFQCPDAGGVDANDVFAGRILLESVDDALTDMFAHLLHCANYDESQKAEAF</sequence>
<protein>
    <submittedName>
        <fullName evidence="4">Uncharacterized protein</fullName>
    </submittedName>
</protein>
<evidence type="ECO:0000256" key="3">
    <source>
        <dbReference type="PROSITE-ProRule" id="PRU00023"/>
    </source>
</evidence>
<dbReference type="SMART" id="SM00248">
    <property type="entry name" value="ANK"/>
    <property type="match status" value="7"/>
</dbReference>
<dbReference type="PROSITE" id="PS50088">
    <property type="entry name" value="ANK_REPEAT"/>
    <property type="match status" value="2"/>
</dbReference>
<dbReference type="Pfam" id="PF13606">
    <property type="entry name" value="Ank_3"/>
    <property type="match status" value="1"/>
</dbReference>
<evidence type="ECO:0000256" key="2">
    <source>
        <dbReference type="ARBA" id="ARBA00023043"/>
    </source>
</evidence>
<dbReference type="Proteomes" id="UP001310594">
    <property type="component" value="Unassembled WGS sequence"/>
</dbReference>
<dbReference type="Pfam" id="PF12796">
    <property type="entry name" value="Ank_2"/>
    <property type="match status" value="1"/>
</dbReference>
<keyword evidence="1" id="KW-0677">Repeat</keyword>
<evidence type="ECO:0000313" key="4">
    <source>
        <dbReference type="EMBL" id="KAK5692873.1"/>
    </source>
</evidence>
<dbReference type="AlphaFoldDB" id="A0AAN7W3G3"/>
<dbReference type="PANTHER" id="PTHR24198">
    <property type="entry name" value="ANKYRIN REPEAT AND PROTEIN KINASE DOMAIN-CONTAINING PROTEIN"/>
    <property type="match status" value="1"/>
</dbReference>
<dbReference type="InterPro" id="IPR002110">
    <property type="entry name" value="Ankyrin_rpt"/>
</dbReference>
<dbReference type="SUPFAM" id="SSF48403">
    <property type="entry name" value="Ankyrin repeat"/>
    <property type="match status" value="2"/>
</dbReference>
<reference evidence="4" key="1">
    <citation type="submission" date="2023-08" db="EMBL/GenBank/DDBJ databases">
        <title>Black Yeasts Isolated from many extreme environments.</title>
        <authorList>
            <person name="Coleine C."/>
            <person name="Stajich J.E."/>
            <person name="Selbmann L."/>
        </authorList>
    </citation>
    <scope>NUCLEOTIDE SEQUENCE</scope>
    <source>
        <strain evidence="4">CCFEE 5810</strain>
    </source>
</reference>
<organism evidence="4 5">
    <name type="scientific">Elasticomyces elasticus</name>
    <dbReference type="NCBI Taxonomy" id="574655"/>
    <lineage>
        <taxon>Eukaryota</taxon>
        <taxon>Fungi</taxon>
        <taxon>Dikarya</taxon>
        <taxon>Ascomycota</taxon>
        <taxon>Pezizomycotina</taxon>
        <taxon>Dothideomycetes</taxon>
        <taxon>Dothideomycetidae</taxon>
        <taxon>Mycosphaerellales</taxon>
        <taxon>Teratosphaeriaceae</taxon>
        <taxon>Elasticomyces</taxon>
    </lineage>
</organism>
<feature type="repeat" description="ANK" evidence="3">
    <location>
        <begin position="76"/>
        <end position="108"/>
    </location>
</feature>
<keyword evidence="2 3" id="KW-0040">ANK repeat</keyword>
<dbReference type="Gene3D" id="1.25.40.20">
    <property type="entry name" value="Ankyrin repeat-containing domain"/>
    <property type="match status" value="3"/>
</dbReference>
<dbReference type="InterPro" id="IPR036770">
    <property type="entry name" value="Ankyrin_rpt-contain_sf"/>
</dbReference>
<evidence type="ECO:0000313" key="5">
    <source>
        <dbReference type="Proteomes" id="UP001310594"/>
    </source>
</evidence>
<comment type="caution">
    <text evidence="4">The sequence shown here is derived from an EMBL/GenBank/DDBJ whole genome shotgun (WGS) entry which is preliminary data.</text>
</comment>
<accession>A0AAN7W3G3</accession>
<dbReference type="PROSITE" id="PS50297">
    <property type="entry name" value="ANK_REP_REGION"/>
    <property type="match status" value="2"/>
</dbReference>
<evidence type="ECO:0000256" key="1">
    <source>
        <dbReference type="ARBA" id="ARBA00022737"/>
    </source>
</evidence>
<dbReference type="EMBL" id="JAVRQU010000018">
    <property type="protein sequence ID" value="KAK5692873.1"/>
    <property type="molecule type" value="Genomic_DNA"/>
</dbReference>
<proteinExistence type="predicted"/>
<dbReference type="Pfam" id="PF00023">
    <property type="entry name" value="Ank"/>
    <property type="match status" value="1"/>
</dbReference>
<gene>
    <name evidence="4" type="ORF">LTR97_010349</name>
</gene>
<name>A0AAN7W3G3_9PEZI</name>
<dbReference type="PANTHER" id="PTHR24198:SF165">
    <property type="entry name" value="ANKYRIN REPEAT-CONTAINING PROTEIN-RELATED"/>
    <property type="match status" value="1"/>
</dbReference>
<feature type="repeat" description="ANK" evidence="3">
    <location>
        <begin position="287"/>
        <end position="319"/>
    </location>
</feature>